<evidence type="ECO:0000259" key="4">
    <source>
        <dbReference type="PROSITE" id="PS50932"/>
    </source>
</evidence>
<gene>
    <name evidence="5" type="ORF">FB472_1017</name>
</gene>
<dbReference type="RefSeq" id="WP_141989901.1">
    <property type="nucleotide sequence ID" value="NZ_VFRA01000001.1"/>
</dbReference>
<keyword evidence="6" id="KW-1185">Reference proteome</keyword>
<dbReference type="Gene3D" id="1.10.260.40">
    <property type="entry name" value="lambda repressor-like DNA-binding domains"/>
    <property type="match status" value="1"/>
</dbReference>
<dbReference type="Proteomes" id="UP000316560">
    <property type="component" value="Unassembled WGS sequence"/>
</dbReference>
<dbReference type="Pfam" id="PF00356">
    <property type="entry name" value="LacI"/>
    <property type="match status" value="1"/>
</dbReference>
<evidence type="ECO:0000313" key="6">
    <source>
        <dbReference type="Proteomes" id="UP000316560"/>
    </source>
</evidence>
<dbReference type="CDD" id="cd06267">
    <property type="entry name" value="PBP1_LacI_sugar_binding-like"/>
    <property type="match status" value="1"/>
</dbReference>
<dbReference type="AlphaFoldDB" id="A0A8H2PXN3"/>
<evidence type="ECO:0000256" key="3">
    <source>
        <dbReference type="ARBA" id="ARBA00023163"/>
    </source>
</evidence>
<reference evidence="5 6" key="1">
    <citation type="submission" date="2019-06" db="EMBL/GenBank/DDBJ databases">
        <title>Sequencing the genomes of 1000 actinobacteria strains.</title>
        <authorList>
            <person name="Klenk H.-P."/>
        </authorList>
    </citation>
    <scope>NUCLEOTIDE SEQUENCE [LARGE SCALE GENOMIC DNA]</scope>
    <source>
        <strain evidence="5 6">DSM 21947</strain>
    </source>
</reference>
<dbReference type="InterPro" id="IPR028082">
    <property type="entry name" value="Peripla_BP_I"/>
</dbReference>
<keyword evidence="3" id="KW-0804">Transcription</keyword>
<dbReference type="GO" id="GO:0003700">
    <property type="term" value="F:DNA-binding transcription factor activity"/>
    <property type="evidence" value="ECO:0007669"/>
    <property type="project" value="TreeGrafter"/>
</dbReference>
<evidence type="ECO:0000256" key="2">
    <source>
        <dbReference type="ARBA" id="ARBA00023125"/>
    </source>
</evidence>
<dbReference type="EMBL" id="VFRA01000001">
    <property type="protein sequence ID" value="TQO19464.1"/>
    <property type="molecule type" value="Genomic_DNA"/>
</dbReference>
<sequence>MVSIEDVARRAGVSTATVSRALSGNGRVSAAAHQKVTEAATALDYVVSSSASSLASGRTKNVGLMVPYLTRWFFTSVVEGAQQALMRHGYDVTLYNLSGSVAERESVFDVFLQRQRIDGIITVSLKLSGTEVERLHAFGKPVVGVGGPIDGVRTLTLDDDAVSSIATSHLLALGHTRIAHIGGSEDFDLEFHIPTNRRHGYEMALRNAGITPRPEYFSTADFTIEGGYHAAKQLLGSPLERPTAIFASSDEMAIGCILAARDLGLVVPRDISIIGIDGHELSEFFGLTTVAQYPEKQGAHAVKILMNLLVPGKHPEIPENTPLGYDLVVRSSTSRPPE</sequence>
<dbReference type="Pfam" id="PF13377">
    <property type="entry name" value="Peripla_BP_3"/>
    <property type="match status" value="1"/>
</dbReference>
<dbReference type="GO" id="GO:0000976">
    <property type="term" value="F:transcription cis-regulatory region binding"/>
    <property type="evidence" value="ECO:0007669"/>
    <property type="project" value="TreeGrafter"/>
</dbReference>
<dbReference type="CDD" id="cd01392">
    <property type="entry name" value="HTH_LacI"/>
    <property type="match status" value="1"/>
</dbReference>
<feature type="domain" description="HTH lacI-type" evidence="4">
    <location>
        <begin position="2"/>
        <end position="56"/>
    </location>
</feature>
<dbReference type="SUPFAM" id="SSF47413">
    <property type="entry name" value="lambda repressor-like DNA-binding domains"/>
    <property type="match status" value="1"/>
</dbReference>
<accession>A0A8H2PXN3</accession>
<proteinExistence type="predicted"/>
<name>A0A8H2PXN3_9MICO</name>
<organism evidence="5 6">
    <name type="scientific">Rhodoglobus vestalii</name>
    <dbReference type="NCBI Taxonomy" id="193384"/>
    <lineage>
        <taxon>Bacteria</taxon>
        <taxon>Bacillati</taxon>
        <taxon>Actinomycetota</taxon>
        <taxon>Actinomycetes</taxon>
        <taxon>Micrococcales</taxon>
        <taxon>Microbacteriaceae</taxon>
        <taxon>Rhodoglobus</taxon>
    </lineage>
</organism>
<evidence type="ECO:0000313" key="5">
    <source>
        <dbReference type="EMBL" id="TQO19464.1"/>
    </source>
</evidence>
<comment type="caution">
    <text evidence="5">The sequence shown here is derived from an EMBL/GenBank/DDBJ whole genome shotgun (WGS) entry which is preliminary data.</text>
</comment>
<dbReference type="SUPFAM" id="SSF53822">
    <property type="entry name" value="Periplasmic binding protein-like I"/>
    <property type="match status" value="1"/>
</dbReference>
<dbReference type="InterPro" id="IPR010982">
    <property type="entry name" value="Lambda_DNA-bd_dom_sf"/>
</dbReference>
<dbReference type="PANTHER" id="PTHR30146">
    <property type="entry name" value="LACI-RELATED TRANSCRIPTIONAL REPRESSOR"/>
    <property type="match status" value="1"/>
</dbReference>
<dbReference type="Gene3D" id="3.40.50.2300">
    <property type="match status" value="2"/>
</dbReference>
<evidence type="ECO:0000256" key="1">
    <source>
        <dbReference type="ARBA" id="ARBA00023015"/>
    </source>
</evidence>
<dbReference type="InterPro" id="IPR000843">
    <property type="entry name" value="HTH_LacI"/>
</dbReference>
<dbReference type="SMART" id="SM00354">
    <property type="entry name" value="HTH_LACI"/>
    <property type="match status" value="1"/>
</dbReference>
<keyword evidence="2" id="KW-0238">DNA-binding</keyword>
<protein>
    <submittedName>
        <fullName evidence="5">LacI family transcriptional regulator</fullName>
    </submittedName>
</protein>
<dbReference type="PROSITE" id="PS50932">
    <property type="entry name" value="HTH_LACI_2"/>
    <property type="match status" value="1"/>
</dbReference>
<dbReference type="PANTHER" id="PTHR30146:SF109">
    <property type="entry name" value="HTH-TYPE TRANSCRIPTIONAL REGULATOR GALS"/>
    <property type="match status" value="1"/>
</dbReference>
<dbReference type="OrthoDB" id="3510266at2"/>
<dbReference type="PROSITE" id="PS00356">
    <property type="entry name" value="HTH_LACI_1"/>
    <property type="match status" value="1"/>
</dbReference>
<dbReference type="InterPro" id="IPR046335">
    <property type="entry name" value="LacI/GalR-like_sensor"/>
</dbReference>
<keyword evidence="1" id="KW-0805">Transcription regulation</keyword>